<evidence type="ECO:0000313" key="2">
    <source>
        <dbReference type="Proteomes" id="UP001476247"/>
    </source>
</evidence>
<organism evidence="1 2">
    <name type="scientific">Helicostylum pulchrum</name>
    <dbReference type="NCBI Taxonomy" id="562976"/>
    <lineage>
        <taxon>Eukaryota</taxon>
        <taxon>Fungi</taxon>
        <taxon>Fungi incertae sedis</taxon>
        <taxon>Mucoromycota</taxon>
        <taxon>Mucoromycotina</taxon>
        <taxon>Mucoromycetes</taxon>
        <taxon>Mucorales</taxon>
        <taxon>Mucorineae</taxon>
        <taxon>Mucoraceae</taxon>
        <taxon>Helicostylum</taxon>
    </lineage>
</organism>
<protein>
    <submittedName>
        <fullName evidence="1">Uncharacterized protein</fullName>
    </submittedName>
</protein>
<comment type="caution">
    <text evidence="1">The sequence shown here is derived from an EMBL/GenBank/DDBJ whole genome shotgun (WGS) entry which is preliminary data.</text>
</comment>
<evidence type="ECO:0000313" key="1">
    <source>
        <dbReference type="EMBL" id="GAA5798375.1"/>
    </source>
</evidence>
<sequence>MQLPNTDCVDSNIKVNSYDIFSSVAYSIWCIYWQLRYEDITFDNQLILDSAIKDIRKQSAH</sequence>
<proteinExistence type="predicted"/>
<accession>A0ABP9XUB8</accession>
<keyword evidence="2" id="KW-1185">Reference proteome</keyword>
<reference evidence="1 2" key="1">
    <citation type="submission" date="2024-04" db="EMBL/GenBank/DDBJ databases">
        <title>genome sequences of Mucor flavus KT1a and Helicostylum pulchrum KT1b strains isolation_sourced from the surface of a dry-aged beef.</title>
        <authorList>
            <person name="Toyotome T."/>
            <person name="Hosono M."/>
            <person name="Torimaru M."/>
            <person name="Fukuda K."/>
            <person name="Mikami N."/>
        </authorList>
    </citation>
    <scope>NUCLEOTIDE SEQUENCE [LARGE SCALE GENOMIC DNA]</scope>
    <source>
        <strain evidence="1 2">KT1b</strain>
    </source>
</reference>
<gene>
    <name evidence="1" type="ORF">HPULCUR_003777</name>
</gene>
<name>A0ABP9XUB8_9FUNG</name>
<dbReference type="Proteomes" id="UP001476247">
    <property type="component" value="Unassembled WGS sequence"/>
</dbReference>
<dbReference type="EMBL" id="BAABUJ010000010">
    <property type="protein sequence ID" value="GAA5798375.1"/>
    <property type="molecule type" value="Genomic_DNA"/>
</dbReference>